<dbReference type="RefSeq" id="WP_165120993.1">
    <property type="nucleotide sequence ID" value="NZ_JAAKZG010000017.1"/>
</dbReference>
<proteinExistence type="inferred from homology"/>
<name>A0A7C9VGP7_9HYPH</name>
<dbReference type="InterPro" id="IPR020904">
    <property type="entry name" value="Sc_DH/Rdtase_CS"/>
</dbReference>
<evidence type="ECO:0000256" key="1">
    <source>
        <dbReference type="ARBA" id="ARBA00006484"/>
    </source>
</evidence>
<dbReference type="Gene3D" id="3.40.50.720">
    <property type="entry name" value="NAD(P)-binding Rossmann-like Domain"/>
    <property type="match status" value="1"/>
</dbReference>
<dbReference type="SUPFAM" id="SSF51735">
    <property type="entry name" value="NAD(P)-binding Rossmann-fold domains"/>
    <property type="match status" value="1"/>
</dbReference>
<accession>A0A7C9VGP7</accession>
<dbReference type="GO" id="GO:0016616">
    <property type="term" value="F:oxidoreductase activity, acting on the CH-OH group of donors, NAD or NADP as acceptor"/>
    <property type="evidence" value="ECO:0007669"/>
    <property type="project" value="TreeGrafter"/>
</dbReference>
<dbReference type="PROSITE" id="PS00061">
    <property type="entry name" value="ADH_SHORT"/>
    <property type="match status" value="1"/>
</dbReference>
<evidence type="ECO:0000313" key="4">
    <source>
        <dbReference type="Proteomes" id="UP000481252"/>
    </source>
</evidence>
<dbReference type="GO" id="GO:0048038">
    <property type="term" value="F:quinone binding"/>
    <property type="evidence" value="ECO:0007669"/>
    <property type="project" value="TreeGrafter"/>
</dbReference>
<dbReference type="PRINTS" id="PR00081">
    <property type="entry name" value="GDHRDH"/>
</dbReference>
<dbReference type="InterPro" id="IPR036291">
    <property type="entry name" value="NAD(P)-bd_dom_sf"/>
</dbReference>
<dbReference type="PANTHER" id="PTHR42760">
    <property type="entry name" value="SHORT-CHAIN DEHYDROGENASES/REDUCTASES FAMILY MEMBER"/>
    <property type="match status" value="1"/>
</dbReference>
<keyword evidence="4" id="KW-1185">Reference proteome</keyword>
<evidence type="ECO:0000313" key="3">
    <source>
        <dbReference type="EMBL" id="NGN44612.1"/>
    </source>
</evidence>
<dbReference type="Proteomes" id="UP000481252">
    <property type="component" value="Unassembled WGS sequence"/>
</dbReference>
<gene>
    <name evidence="3" type="ORF">G6N74_26485</name>
</gene>
<comment type="caution">
    <text evidence="3">The sequence shown here is derived from an EMBL/GenBank/DDBJ whole genome shotgun (WGS) entry which is preliminary data.</text>
</comment>
<dbReference type="Pfam" id="PF13561">
    <property type="entry name" value="adh_short_C2"/>
    <property type="match status" value="1"/>
</dbReference>
<dbReference type="PRINTS" id="PR00080">
    <property type="entry name" value="SDRFAMILY"/>
</dbReference>
<reference evidence="3 4" key="1">
    <citation type="submission" date="2020-02" db="EMBL/GenBank/DDBJ databases">
        <title>Genome sequence of the type strain CGMCC 1.15528 of Mesorhizobium zhangyense.</title>
        <authorList>
            <person name="Gao J."/>
            <person name="Sun J."/>
        </authorList>
    </citation>
    <scope>NUCLEOTIDE SEQUENCE [LARGE SCALE GENOMIC DNA]</scope>
    <source>
        <strain evidence="3 4">CGMCC 1.15528</strain>
    </source>
</reference>
<keyword evidence="2" id="KW-0560">Oxidoreductase</keyword>
<sequence length="254" mass="25571">MRIALVTGGTGGLGLATARQFAKDGMTVVIADLDQAASAKAAGELEGKGHRGIALDVSSEEKVAATFKTIESEVGPISVLAHFAGMLGAGGTATGISLIDSTVEDWDKVQSVNARGTFLCVREMARARRAKPVEHGRIITVSSLAGQTGGLQSGAAYSASKAAVLGLTRTAARDLGSMGITVNAIAPGPIDTPMLAQATGTTNTGTKYTKLDSVPLGRVGAPEEIAGAASFLASVNGGFVTGATIDVNGGLYMH</sequence>
<dbReference type="AlphaFoldDB" id="A0A7C9VGP7"/>
<protein>
    <submittedName>
        <fullName evidence="3">SDR family oxidoreductase</fullName>
    </submittedName>
</protein>
<dbReference type="PANTHER" id="PTHR42760:SF133">
    <property type="entry name" value="3-OXOACYL-[ACYL-CARRIER-PROTEIN] REDUCTASE"/>
    <property type="match status" value="1"/>
</dbReference>
<dbReference type="EMBL" id="JAAKZG010000017">
    <property type="protein sequence ID" value="NGN44612.1"/>
    <property type="molecule type" value="Genomic_DNA"/>
</dbReference>
<comment type="similarity">
    <text evidence="1">Belongs to the short-chain dehydrogenases/reductases (SDR) family.</text>
</comment>
<dbReference type="FunFam" id="3.40.50.720:FF:000084">
    <property type="entry name" value="Short-chain dehydrogenase reductase"/>
    <property type="match status" value="1"/>
</dbReference>
<evidence type="ECO:0000256" key="2">
    <source>
        <dbReference type="ARBA" id="ARBA00023002"/>
    </source>
</evidence>
<dbReference type="InterPro" id="IPR002347">
    <property type="entry name" value="SDR_fam"/>
</dbReference>
<organism evidence="3 4">
    <name type="scientific">Mesorhizobium zhangyense</name>
    <dbReference type="NCBI Taxonomy" id="1776730"/>
    <lineage>
        <taxon>Bacteria</taxon>
        <taxon>Pseudomonadati</taxon>
        <taxon>Pseudomonadota</taxon>
        <taxon>Alphaproteobacteria</taxon>
        <taxon>Hyphomicrobiales</taxon>
        <taxon>Phyllobacteriaceae</taxon>
        <taxon>Mesorhizobium</taxon>
    </lineage>
</organism>
<dbReference type="GO" id="GO:0006633">
    <property type="term" value="P:fatty acid biosynthetic process"/>
    <property type="evidence" value="ECO:0007669"/>
    <property type="project" value="TreeGrafter"/>
</dbReference>